<organism evidence="1 2">
    <name type="scientific">Hypsibius exemplaris</name>
    <name type="common">Freshwater tardigrade</name>
    <dbReference type="NCBI Taxonomy" id="2072580"/>
    <lineage>
        <taxon>Eukaryota</taxon>
        <taxon>Metazoa</taxon>
        <taxon>Ecdysozoa</taxon>
        <taxon>Tardigrada</taxon>
        <taxon>Eutardigrada</taxon>
        <taxon>Parachela</taxon>
        <taxon>Hypsibioidea</taxon>
        <taxon>Hypsibiidae</taxon>
        <taxon>Hypsibius</taxon>
    </lineage>
</organism>
<keyword evidence="2" id="KW-1185">Reference proteome</keyword>
<dbReference type="InterPro" id="IPR000033">
    <property type="entry name" value="LDLR_classB_rpt"/>
</dbReference>
<dbReference type="Gene3D" id="2.120.10.30">
    <property type="entry name" value="TolB, C-terminal domain"/>
    <property type="match status" value="2"/>
</dbReference>
<comment type="caution">
    <text evidence="1">The sequence shown here is derived from an EMBL/GenBank/DDBJ whole genome shotgun (WGS) entry which is preliminary data.</text>
</comment>
<name>A0A9X6NGA7_HYPEX</name>
<dbReference type="SMART" id="SM00135">
    <property type="entry name" value="LY"/>
    <property type="match status" value="7"/>
</dbReference>
<evidence type="ECO:0000313" key="1">
    <source>
        <dbReference type="EMBL" id="OWA53517.1"/>
    </source>
</evidence>
<dbReference type="GO" id="GO:0005886">
    <property type="term" value="C:plasma membrane"/>
    <property type="evidence" value="ECO:0007669"/>
    <property type="project" value="TreeGrafter"/>
</dbReference>
<dbReference type="PANTHER" id="PTHR46513:SF13">
    <property type="entry name" value="EGF-LIKE DOMAIN-CONTAINING PROTEIN"/>
    <property type="match status" value="1"/>
</dbReference>
<dbReference type="InterPro" id="IPR050778">
    <property type="entry name" value="Cueball_EGF_LRP_Nidogen"/>
</dbReference>
<dbReference type="AlphaFoldDB" id="A0A9X6NGA7"/>
<dbReference type="GO" id="GO:0060070">
    <property type="term" value="P:canonical Wnt signaling pathway"/>
    <property type="evidence" value="ECO:0007669"/>
    <property type="project" value="TreeGrafter"/>
</dbReference>
<dbReference type="OrthoDB" id="6157061at2759"/>
<keyword evidence="1" id="KW-0449">Lipoprotein</keyword>
<dbReference type="GO" id="GO:0042813">
    <property type="term" value="F:Wnt receptor activity"/>
    <property type="evidence" value="ECO:0007669"/>
    <property type="project" value="TreeGrafter"/>
</dbReference>
<dbReference type="PANTHER" id="PTHR46513">
    <property type="entry name" value="VITELLOGENIN RECEPTOR-LIKE PROTEIN-RELATED-RELATED"/>
    <property type="match status" value="1"/>
</dbReference>
<reference evidence="2" key="1">
    <citation type="submission" date="2017-01" db="EMBL/GenBank/DDBJ databases">
        <title>Comparative genomics of anhydrobiosis in the tardigrade Hypsibius dujardini.</title>
        <authorList>
            <person name="Yoshida Y."/>
            <person name="Koutsovoulos G."/>
            <person name="Laetsch D."/>
            <person name="Stevens L."/>
            <person name="Kumar S."/>
            <person name="Horikawa D."/>
            <person name="Ishino K."/>
            <person name="Komine S."/>
            <person name="Tomita M."/>
            <person name="Blaxter M."/>
            <person name="Arakawa K."/>
        </authorList>
    </citation>
    <scope>NUCLEOTIDE SEQUENCE [LARGE SCALE GENOMIC DNA]</scope>
    <source>
        <strain evidence="2">Z151</strain>
    </source>
</reference>
<dbReference type="Proteomes" id="UP000192578">
    <property type="component" value="Unassembled WGS sequence"/>
</dbReference>
<feature type="non-terminal residue" evidence="1">
    <location>
        <position position="1"/>
    </location>
</feature>
<dbReference type="EMBL" id="MTYJ01000327">
    <property type="protein sequence ID" value="OWA53517.1"/>
    <property type="molecule type" value="Genomic_DNA"/>
</dbReference>
<dbReference type="InterPro" id="IPR011042">
    <property type="entry name" value="6-blade_b-propeller_TolB-like"/>
</dbReference>
<sequence length="380" mass="41158">MDANVTRDRGGFLVFAQGPSLWKLPGEDVGETRELTNISGETNRVVAVDCVNQHLYWTILGKGIRRSRYDGSDNHLVVTKAHFFTELAVDFVAGNMFWVRGNALRVAKISHLEAGHKTIISHTGIILYSALAVHPSRGSIYWSHSKTTIEAASMDGSNRQVWVTGVCAVSLALDYEANDLYWTDRNTGNIECISLNGGGKRIVSAQGSKGQDSLGISLSGGRVYWTSVSSTGTVKSITKSGSTMKQHSLPAGRSGYLSELFLCQNSAQNLELAVHPGRGADTLALDYEANDLYWIDDNTGNIECISLNGGGKRIVSAQGNAGRNSLGISLSGERIYWTFWTDDIVNSITKSGSAMKQHSLPAGRSGYLYGIVFVPEECPK</sequence>
<proteinExistence type="predicted"/>
<dbReference type="SUPFAM" id="SSF63825">
    <property type="entry name" value="YWTD domain"/>
    <property type="match status" value="2"/>
</dbReference>
<keyword evidence="1" id="KW-0675">Receptor</keyword>
<accession>A0A9X6NGA7</accession>
<evidence type="ECO:0000313" key="2">
    <source>
        <dbReference type="Proteomes" id="UP000192578"/>
    </source>
</evidence>
<gene>
    <name evidence="1" type="ORF">BV898_17943</name>
</gene>
<dbReference type="GO" id="GO:0017147">
    <property type="term" value="F:Wnt-protein binding"/>
    <property type="evidence" value="ECO:0007669"/>
    <property type="project" value="TreeGrafter"/>
</dbReference>
<protein>
    <submittedName>
        <fullName evidence="1">Low-density lipoprotein receptor-related protein 1B</fullName>
    </submittedName>
</protein>